<evidence type="ECO:0000313" key="2">
    <source>
        <dbReference type="EMBL" id="MBL1222459.1"/>
    </source>
</evidence>
<sequence>MKKIKLSLCSLALTLISTTFSAQIGINTESPKATLHVAGKPDIASVADGVIAPRMTGNQLKAKDNVYLADQTGALVYITEAVTTASVKTAKVDKPGYYMFNGETWKFAFGGSNDDDIVVGELVYYHGSIPAGTSGTNTLASTYLSDLPVLGGVLRLDAQFDGSSAGTGSATTFNPRLYNVSTSDIKIWVSEMSTHTGDSDNGNIKLSPGTFRQFDDGVYLTQTHNETVTFDITMQEPEPRWYRVYYAFRVDNKSTAGSSNSTTSDSSTADNTRELFLSVQRLY</sequence>
<dbReference type="EMBL" id="JAELVM010000003">
    <property type="protein sequence ID" value="MBL1222459.1"/>
    <property type="molecule type" value="Genomic_DNA"/>
</dbReference>
<evidence type="ECO:0008006" key="4">
    <source>
        <dbReference type="Google" id="ProtNLM"/>
    </source>
</evidence>
<feature type="chain" id="PRO_5047014612" description="DUF4198 domain-containing protein" evidence="1">
    <location>
        <begin position="23"/>
        <end position="283"/>
    </location>
</feature>
<dbReference type="RefSeq" id="WP_202092832.1">
    <property type="nucleotide sequence ID" value="NZ_JAELVM010000003.1"/>
</dbReference>
<gene>
    <name evidence="2" type="ORF">JET18_16520</name>
</gene>
<protein>
    <recommendedName>
        <fullName evidence="4">DUF4198 domain-containing protein</fullName>
    </recommendedName>
</protein>
<proteinExistence type="predicted"/>
<accession>A0ABS1QK70</accession>
<reference evidence="2 3" key="1">
    <citation type="submission" date="2020-12" db="EMBL/GenBank/DDBJ databases">
        <title>Chryseobacterium endoalhailicus sp. nov., isolated from seed of leguminous plant.</title>
        <authorList>
            <person name="Zhang X."/>
        </authorList>
    </citation>
    <scope>NUCLEOTIDE SEQUENCE [LARGE SCALE GENOMIC DNA]</scope>
    <source>
        <strain evidence="2 3">L7</strain>
    </source>
</reference>
<name>A0ABS1QK70_9FLAO</name>
<feature type="signal peptide" evidence="1">
    <location>
        <begin position="1"/>
        <end position="22"/>
    </location>
</feature>
<keyword evidence="3" id="KW-1185">Reference proteome</keyword>
<evidence type="ECO:0000256" key="1">
    <source>
        <dbReference type="SAM" id="SignalP"/>
    </source>
</evidence>
<comment type="caution">
    <text evidence="2">The sequence shown here is derived from an EMBL/GenBank/DDBJ whole genome shotgun (WGS) entry which is preliminary data.</text>
</comment>
<dbReference type="Proteomes" id="UP000661696">
    <property type="component" value="Unassembled WGS sequence"/>
</dbReference>
<evidence type="ECO:0000313" key="3">
    <source>
        <dbReference type="Proteomes" id="UP000661696"/>
    </source>
</evidence>
<organism evidence="2 3">
    <name type="scientific">Chryseobacterium endalhagicum</name>
    <dbReference type="NCBI Taxonomy" id="2797638"/>
    <lineage>
        <taxon>Bacteria</taxon>
        <taxon>Pseudomonadati</taxon>
        <taxon>Bacteroidota</taxon>
        <taxon>Flavobacteriia</taxon>
        <taxon>Flavobacteriales</taxon>
        <taxon>Weeksellaceae</taxon>
        <taxon>Chryseobacterium group</taxon>
        <taxon>Chryseobacterium</taxon>
    </lineage>
</organism>
<keyword evidence="1" id="KW-0732">Signal</keyword>